<name>A0ABR1PJ54_DIAER</name>
<keyword evidence="3 8" id="KW-0349">Heme</keyword>
<dbReference type="PRINTS" id="PR00463">
    <property type="entry name" value="EP450I"/>
</dbReference>
<keyword evidence="5 8" id="KW-0560">Oxidoreductase</keyword>
<keyword evidence="10" id="KW-1185">Reference proteome</keyword>
<evidence type="ECO:0008006" key="11">
    <source>
        <dbReference type="Google" id="ProtNLM"/>
    </source>
</evidence>
<dbReference type="CDD" id="cd11058">
    <property type="entry name" value="CYP60B-like"/>
    <property type="match status" value="1"/>
</dbReference>
<dbReference type="PANTHER" id="PTHR24305">
    <property type="entry name" value="CYTOCHROME P450"/>
    <property type="match status" value="1"/>
</dbReference>
<dbReference type="InterPro" id="IPR036396">
    <property type="entry name" value="Cyt_P450_sf"/>
</dbReference>
<dbReference type="PANTHER" id="PTHR24305:SF230">
    <property type="entry name" value="P450, PUTATIVE (EUROFUNG)-RELATED"/>
    <property type="match status" value="1"/>
</dbReference>
<dbReference type="InterPro" id="IPR017972">
    <property type="entry name" value="Cyt_P450_CS"/>
</dbReference>
<dbReference type="Pfam" id="PF00067">
    <property type="entry name" value="p450"/>
    <property type="match status" value="2"/>
</dbReference>
<evidence type="ECO:0000256" key="2">
    <source>
        <dbReference type="ARBA" id="ARBA00010617"/>
    </source>
</evidence>
<gene>
    <name evidence="9" type="ORF">SLS63_002656</name>
</gene>
<accession>A0ABR1PJ54</accession>
<dbReference type="PRINTS" id="PR00385">
    <property type="entry name" value="P450"/>
</dbReference>
<organism evidence="9 10">
    <name type="scientific">Diaporthe eres</name>
    <name type="common">Phomopsis oblonga</name>
    <dbReference type="NCBI Taxonomy" id="83184"/>
    <lineage>
        <taxon>Eukaryota</taxon>
        <taxon>Fungi</taxon>
        <taxon>Dikarya</taxon>
        <taxon>Ascomycota</taxon>
        <taxon>Pezizomycotina</taxon>
        <taxon>Sordariomycetes</taxon>
        <taxon>Sordariomycetidae</taxon>
        <taxon>Diaporthales</taxon>
        <taxon>Diaporthaceae</taxon>
        <taxon>Diaporthe</taxon>
        <taxon>Diaporthe eres species complex</taxon>
    </lineage>
</organism>
<comment type="cofactor">
    <cofactor evidence="1">
        <name>heme</name>
        <dbReference type="ChEBI" id="CHEBI:30413"/>
    </cofactor>
</comment>
<keyword evidence="4 8" id="KW-0479">Metal-binding</keyword>
<evidence type="ECO:0000256" key="6">
    <source>
        <dbReference type="ARBA" id="ARBA00023004"/>
    </source>
</evidence>
<proteinExistence type="inferred from homology"/>
<evidence type="ECO:0000256" key="7">
    <source>
        <dbReference type="ARBA" id="ARBA00023033"/>
    </source>
</evidence>
<comment type="similarity">
    <text evidence="2 8">Belongs to the cytochrome P450 family.</text>
</comment>
<evidence type="ECO:0000256" key="3">
    <source>
        <dbReference type="ARBA" id="ARBA00022617"/>
    </source>
</evidence>
<dbReference type="InterPro" id="IPR001128">
    <property type="entry name" value="Cyt_P450"/>
</dbReference>
<evidence type="ECO:0000313" key="9">
    <source>
        <dbReference type="EMBL" id="KAK7737527.1"/>
    </source>
</evidence>
<evidence type="ECO:0000256" key="5">
    <source>
        <dbReference type="ARBA" id="ARBA00023002"/>
    </source>
</evidence>
<dbReference type="Gene3D" id="1.10.630.10">
    <property type="entry name" value="Cytochrome P450"/>
    <property type="match status" value="1"/>
</dbReference>
<sequence length="397" mass="45156">MAGALGMGSLFVICLAVTLALWIIAEALYNIFFHPLRTFPGPRLWRAFRLPFVIKAIQGRLAFDMLSIHEKYGPVVRIAPNELAFAHPSAWRDIMGGKQDFAKWDEYYKVQHRQATNIMFAPAEEHARMRRAAGIGFSDRVLREMEPLIQNSIGLLIRRLWDQCKSPEVDGEIDMSKWYNFTAFDLIGNLVMGESYHCLENADYHPWAYARAKLTKRMKVNRTDLVETMLDIDTNNEQEMDKLVMNASVLIVAGSETTATVLSGVTFLLLSEPDKLARVTDEVRSAFESEDDITMAKASQLDYMLACLEETMRLYPPVPIGMPRIVPKGGRIISGSYVPENTHVAIWHRALYRNPAYFTDPNSFCPERFLGDPRFAGDEREVLQPFHVGKRNCIGRS</sequence>
<keyword evidence="6 8" id="KW-0408">Iron</keyword>
<comment type="caution">
    <text evidence="9">The sequence shown here is derived from an EMBL/GenBank/DDBJ whole genome shotgun (WGS) entry which is preliminary data.</text>
</comment>
<dbReference type="InterPro" id="IPR002401">
    <property type="entry name" value="Cyt_P450_E_grp-I"/>
</dbReference>
<dbReference type="InterPro" id="IPR050121">
    <property type="entry name" value="Cytochrome_P450_monoxygenase"/>
</dbReference>
<protein>
    <recommendedName>
        <fullName evidence="11">Cytochrome P450</fullName>
    </recommendedName>
</protein>
<dbReference type="Proteomes" id="UP001430848">
    <property type="component" value="Unassembled WGS sequence"/>
</dbReference>
<reference evidence="9 10" key="1">
    <citation type="submission" date="2024-02" db="EMBL/GenBank/DDBJ databases">
        <title>De novo assembly and annotation of 12 fungi associated with fruit tree decline syndrome in Ontario, Canada.</title>
        <authorList>
            <person name="Sulman M."/>
            <person name="Ellouze W."/>
            <person name="Ilyukhin E."/>
        </authorList>
    </citation>
    <scope>NUCLEOTIDE SEQUENCE [LARGE SCALE GENOMIC DNA]</scope>
    <source>
        <strain evidence="9 10">M169</strain>
    </source>
</reference>
<evidence type="ECO:0000256" key="1">
    <source>
        <dbReference type="ARBA" id="ARBA00001971"/>
    </source>
</evidence>
<evidence type="ECO:0000313" key="10">
    <source>
        <dbReference type="Proteomes" id="UP001430848"/>
    </source>
</evidence>
<evidence type="ECO:0000256" key="4">
    <source>
        <dbReference type="ARBA" id="ARBA00022723"/>
    </source>
</evidence>
<dbReference type="PROSITE" id="PS00086">
    <property type="entry name" value="CYTOCHROME_P450"/>
    <property type="match status" value="1"/>
</dbReference>
<evidence type="ECO:0000256" key="8">
    <source>
        <dbReference type="RuleBase" id="RU000461"/>
    </source>
</evidence>
<dbReference type="EMBL" id="JAKNSF020000007">
    <property type="protein sequence ID" value="KAK7737527.1"/>
    <property type="molecule type" value="Genomic_DNA"/>
</dbReference>
<dbReference type="SUPFAM" id="SSF48264">
    <property type="entry name" value="Cytochrome P450"/>
    <property type="match status" value="1"/>
</dbReference>
<keyword evidence="7 8" id="KW-0503">Monooxygenase</keyword>